<dbReference type="OrthoDB" id="10044919at2759"/>
<evidence type="ECO:0000256" key="1">
    <source>
        <dbReference type="SAM" id="Phobius"/>
    </source>
</evidence>
<keyword evidence="1" id="KW-0812">Transmembrane</keyword>
<accession>A0A8J4X9H5</accession>
<dbReference type="Gene3D" id="1.20.1070.10">
    <property type="entry name" value="Rhodopsin 7-helix transmembrane proteins"/>
    <property type="match status" value="1"/>
</dbReference>
<comment type="caution">
    <text evidence="2">The sequence shown here is derived from an EMBL/GenBank/DDBJ whole genome shotgun (WGS) entry which is preliminary data.</text>
</comment>
<dbReference type="AlphaFoldDB" id="A0A8J4X9H5"/>
<keyword evidence="1" id="KW-0472">Membrane</keyword>
<protein>
    <submittedName>
        <fullName evidence="2">Melatonin receptor type 1B-B</fullName>
    </submittedName>
</protein>
<dbReference type="Proteomes" id="UP000727407">
    <property type="component" value="Unassembled WGS sequence"/>
</dbReference>
<evidence type="ECO:0000313" key="2">
    <source>
        <dbReference type="EMBL" id="KAF5898233.1"/>
    </source>
</evidence>
<organism evidence="2 3">
    <name type="scientific">Clarias magur</name>
    <name type="common">Asian catfish</name>
    <name type="synonym">Macropteronotus magur</name>
    <dbReference type="NCBI Taxonomy" id="1594786"/>
    <lineage>
        <taxon>Eukaryota</taxon>
        <taxon>Metazoa</taxon>
        <taxon>Chordata</taxon>
        <taxon>Craniata</taxon>
        <taxon>Vertebrata</taxon>
        <taxon>Euteleostomi</taxon>
        <taxon>Actinopterygii</taxon>
        <taxon>Neopterygii</taxon>
        <taxon>Teleostei</taxon>
        <taxon>Ostariophysi</taxon>
        <taxon>Siluriformes</taxon>
        <taxon>Clariidae</taxon>
        <taxon>Clarias</taxon>
    </lineage>
</organism>
<feature type="transmembrane region" description="Helical" evidence="1">
    <location>
        <begin position="46"/>
        <end position="71"/>
    </location>
</feature>
<keyword evidence="2" id="KW-0675">Receptor</keyword>
<dbReference type="SUPFAM" id="SSF81321">
    <property type="entry name" value="Family A G protein-coupled receptor-like"/>
    <property type="match status" value="1"/>
</dbReference>
<keyword evidence="3" id="KW-1185">Reference proteome</keyword>
<feature type="non-terminal residue" evidence="2">
    <location>
        <position position="79"/>
    </location>
</feature>
<evidence type="ECO:0000313" key="3">
    <source>
        <dbReference type="Proteomes" id="UP000727407"/>
    </source>
</evidence>
<dbReference type="EMBL" id="QNUK01000206">
    <property type="protein sequence ID" value="KAF5898233.1"/>
    <property type="molecule type" value="Genomic_DNA"/>
</dbReference>
<keyword evidence="1" id="KW-1133">Transmembrane helix</keyword>
<name>A0A8J4X9H5_CLAMG</name>
<proteinExistence type="predicted"/>
<sequence>MIKFRGDVSGVYFVMSEIVPLARNMREAGRFRRASDPGVRPAWTTALLASVLIFITVVDLLGNFLVIISVFRNRKLRNV</sequence>
<gene>
    <name evidence="2" type="primary">mtnr1bb</name>
    <name evidence="2" type="ORF">DAT39_012057</name>
</gene>
<reference evidence="2" key="1">
    <citation type="submission" date="2020-07" db="EMBL/GenBank/DDBJ databases">
        <title>Clarias magur genome sequencing, assembly and annotation.</title>
        <authorList>
            <person name="Kushwaha B."/>
            <person name="Kumar R."/>
            <person name="Das P."/>
            <person name="Joshi C.G."/>
            <person name="Kumar D."/>
            <person name="Nagpure N.S."/>
            <person name="Pandey M."/>
            <person name="Agarwal S."/>
            <person name="Srivastava S."/>
            <person name="Singh M."/>
            <person name="Sahoo L."/>
            <person name="Jayasankar P."/>
            <person name="Meher P.K."/>
            <person name="Koringa P.G."/>
            <person name="Iquebal M.A."/>
            <person name="Das S.P."/>
            <person name="Bit A."/>
            <person name="Patnaik S."/>
            <person name="Patel N."/>
            <person name="Shah T.M."/>
            <person name="Hinsu A."/>
            <person name="Jena J.K."/>
        </authorList>
    </citation>
    <scope>NUCLEOTIDE SEQUENCE</scope>
    <source>
        <strain evidence="2">CIFAMagur01</strain>
        <tissue evidence="2">Testis</tissue>
    </source>
</reference>